<dbReference type="Gene3D" id="3.40.390.10">
    <property type="entry name" value="Collagenase (Catalytic Domain)"/>
    <property type="match status" value="1"/>
</dbReference>
<dbReference type="RefSeq" id="WP_275617304.1">
    <property type="nucleotide sequence ID" value="NZ_JARFVB010000023.1"/>
</dbReference>
<keyword evidence="4" id="KW-0479">Metal-binding</keyword>
<comment type="caution">
    <text evidence="10">The sequence shown here is derived from an EMBL/GenBank/DDBJ whole genome shotgun (WGS) entry which is preliminary data.</text>
</comment>
<feature type="domain" description="Peptidase M13 C-terminal" evidence="8">
    <location>
        <begin position="467"/>
        <end position="666"/>
    </location>
</feature>
<evidence type="ECO:0000313" key="10">
    <source>
        <dbReference type="EMBL" id="MDF0718243.1"/>
    </source>
</evidence>
<keyword evidence="3" id="KW-0645">Protease</keyword>
<keyword evidence="6" id="KW-0862">Zinc</keyword>
<dbReference type="PRINTS" id="PR00786">
    <property type="entry name" value="NEPRILYSIN"/>
</dbReference>
<keyword evidence="5" id="KW-0378">Hydrolase</keyword>
<evidence type="ECO:0000259" key="8">
    <source>
        <dbReference type="Pfam" id="PF01431"/>
    </source>
</evidence>
<keyword evidence="7" id="KW-0482">Metalloprotease</keyword>
<evidence type="ECO:0000256" key="6">
    <source>
        <dbReference type="ARBA" id="ARBA00022833"/>
    </source>
</evidence>
<evidence type="ECO:0000256" key="5">
    <source>
        <dbReference type="ARBA" id="ARBA00022801"/>
    </source>
</evidence>
<proteinExistence type="inferred from homology"/>
<evidence type="ECO:0000259" key="9">
    <source>
        <dbReference type="Pfam" id="PF05649"/>
    </source>
</evidence>
<comment type="similarity">
    <text evidence="2">Belongs to the peptidase M13 family.</text>
</comment>
<dbReference type="Pfam" id="PF01431">
    <property type="entry name" value="Peptidase_M13"/>
    <property type="match status" value="1"/>
</dbReference>
<dbReference type="InterPro" id="IPR018497">
    <property type="entry name" value="Peptidase_M13_C"/>
</dbReference>
<sequence>MKYVSSIALAAILLVSCQQEKTEEEPSKIAFTGITESIKPGDNFFDHVNKSWYDTVQIADDQVGVGSYSFLNIPQRQLLQDILEEVSSAEHEKGTVEQKVGDFFASGMDTATINQRGYAPVKPLLEEIEAISNTDEVMDFVTAQISKGNNSIMGLRVAPDNKNSQINILHAGQSGLGLPDRDYYFKTDASTTGIQDAYKTYVSTLFDLSDIADGAAKAETVYNIEKQLAEAHKTRIERRDIQANYNKLAVSDITASNPNIDWATLLDALGLEVDSINVRQPDYYNTLDVLLGTVPVDDWKTYLKAHTLEHYARFLSVAFEDALFEYNKVLLGQSKQQPRPQIMAQQVDRNLGFALGQLYVKRYFDEAAKQRVLDLVNNLQKAFENRMSQLDWMSDSTKAKAKEKLYAITKKIGYPDVWREYDVDIERDQYFENVVTLQANNYTYNVQYLNKPPNKDAWGTTPSTVTAYYNPSLNEIVFPAGILQFPYFDMAADDAVNYGGIGMVIGHELTHAFDDNGSQYDGEGNLKNWWTASDLEKFKGKTQQLIDRYSSFTVLDTVHLKGAMTIGENTADNGGIAIAYDAFKMTEQGQDTVKIGGYTPDQRFFLSIARIWRVKVRDEFMRNYVNTNSHSPAIWRVNGPLMNLTPFYEAFDVQPGGENYKPEEERIKIW</sequence>
<dbReference type="Pfam" id="PF05649">
    <property type="entry name" value="Peptidase_M13_N"/>
    <property type="match status" value="1"/>
</dbReference>
<organism evidence="10 11">
    <name type="scientific">Flagellimonas yonaguniensis</name>
    <dbReference type="NCBI Taxonomy" id="3031325"/>
    <lineage>
        <taxon>Bacteria</taxon>
        <taxon>Pseudomonadati</taxon>
        <taxon>Bacteroidota</taxon>
        <taxon>Flavobacteriia</taxon>
        <taxon>Flavobacteriales</taxon>
        <taxon>Flavobacteriaceae</taxon>
        <taxon>Flagellimonas</taxon>
    </lineage>
</organism>
<dbReference type="InterPro" id="IPR042089">
    <property type="entry name" value="Peptidase_M13_dom_2"/>
</dbReference>
<dbReference type="SUPFAM" id="SSF55486">
    <property type="entry name" value="Metalloproteases ('zincins'), catalytic domain"/>
    <property type="match status" value="1"/>
</dbReference>
<dbReference type="PANTHER" id="PTHR11733:SF167">
    <property type="entry name" value="FI17812P1-RELATED"/>
    <property type="match status" value="1"/>
</dbReference>
<feature type="domain" description="Peptidase M13 N-terminal" evidence="9">
    <location>
        <begin position="40"/>
        <end position="415"/>
    </location>
</feature>
<dbReference type="Proteomes" id="UP001221366">
    <property type="component" value="Unassembled WGS sequence"/>
</dbReference>
<name>A0ABT5Y4G8_9FLAO</name>
<reference evidence="10 11" key="1">
    <citation type="submission" date="2023-03" db="EMBL/GenBank/DDBJ databases">
        <title>Muricauda XX sp. nov. and Muricauda XXX sp. nov., two novel species isolated from Okinawa Trough.</title>
        <authorList>
            <person name="Cao W."/>
            <person name="Deng X."/>
        </authorList>
    </citation>
    <scope>NUCLEOTIDE SEQUENCE [LARGE SCALE GENOMIC DNA]</scope>
    <source>
        <strain evidence="10 11">334s03</strain>
    </source>
</reference>
<evidence type="ECO:0000256" key="2">
    <source>
        <dbReference type="ARBA" id="ARBA00007357"/>
    </source>
</evidence>
<accession>A0ABT5Y4G8</accession>
<dbReference type="Gene3D" id="1.10.1380.10">
    <property type="entry name" value="Neutral endopeptidase , domain2"/>
    <property type="match status" value="1"/>
</dbReference>
<dbReference type="PANTHER" id="PTHR11733">
    <property type="entry name" value="ZINC METALLOPROTEASE FAMILY M13 NEPRILYSIN-RELATED"/>
    <property type="match status" value="1"/>
</dbReference>
<evidence type="ECO:0000313" key="11">
    <source>
        <dbReference type="Proteomes" id="UP001221366"/>
    </source>
</evidence>
<dbReference type="PROSITE" id="PS51257">
    <property type="entry name" value="PROKAR_LIPOPROTEIN"/>
    <property type="match status" value="1"/>
</dbReference>
<dbReference type="InterPro" id="IPR000718">
    <property type="entry name" value="Peptidase_M13"/>
</dbReference>
<dbReference type="PROSITE" id="PS51885">
    <property type="entry name" value="NEPRILYSIN"/>
    <property type="match status" value="1"/>
</dbReference>
<dbReference type="InterPro" id="IPR024079">
    <property type="entry name" value="MetalloPept_cat_dom_sf"/>
</dbReference>
<dbReference type="CDD" id="cd08662">
    <property type="entry name" value="M13"/>
    <property type="match status" value="1"/>
</dbReference>
<evidence type="ECO:0000256" key="3">
    <source>
        <dbReference type="ARBA" id="ARBA00022670"/>
    </source>
</evidence>
<evidence type="ECO:0000256" key="7">
    <source>
        <dbReference type="ARBA" id="ARBA00023049"/>
    </source>
</evidence>
<evidence type="ECO:0000256" key="4">
    <source>
        <dbReference type="ARBA" id="ARBA00022723"/>
    </source>
</evidence>
<dbReference type="InterPro" id="IPR008753">
    <property type="entry name" value="Peptidase_M13_N"/>
</dbReference>
<protein>
    <submittedName>
        <fullName evidence="10">M13 family metallopeptidase</fullName>
    </submittedName>
</protein>
<dbReference type="EMBL" id="JARFVB010000023">
    <property type="protein sequence ID" value="MDF0718243.1"/>
    <property type="molecule type" value="Genomic_DNA"/>
</dbReference>
<comment type="cofactor">
    <cofactor evidence="1">
        <name>Zn(2+)</name>
        <dbReference type="ChEBI" id="CHEBI:29105"/>
    </cofactor>
</comment>
<keyword evidence="11" id="KW-1185">Reference proteome</keyword>
<evidence type="ECO:0000256" key="1">
    <source>
        <dbReference type="ARBA" id="ARBA00001947"/>
    </source>
</evidence>
<gene>
    <name evidence="10" type="ORF">PY092_18925</name>
</gene>